<evidence type="ECO:0000313" key="2">
    <source>
        <dbReference type="WBParaSite" id="nRc.2.0.1.t46722-RA"/>
    </source>
</evidence>
<organism evidence="1 2">
    <name type="scientific">Romanomermis culicivorax</name>
    <name type="common">Nematode worm</name>
    <dbReference type="NCBI Taxonomy" id="13658"/>
    <lineage>
        <taxon>Eukaryota</taxon>
        <taxon>Metazoa</taxon>
        <taxon>Ecdysozoa</taxon>
        <taxon>Nematoda</taxon>
        <taxon>Enoplea</taxon>
        <taxon>Dorylaimia</taxon>
        <taxon>Mermithida</taxon>
        <taxon>Mermithoidea</taxon>
        <taxon>Mermithidae</taxon>
        <taxon>Romanomermis</taxon>
    </lineage>
</organism>
<dbReference type="AlphaFoldDB" id="A0A915L7C8"/>
<keyword evidence="1" id="KW-1185">Reference proteome</keyword>
<evidence type="ECO:0000313" key="1">
    <source>
        <dbReference type="Proteomes" id="UP000887565"/>
    </source>
</evidence>
<protein>
    <submittedName>
        <fullName evidence="2">Uncharacterized protein</fullName>
    </submittedName>
</protein>
<accession>A0A915L7C8</accession>
<reference evidence="2" key="1">
    <citation type="submission" date="2022-11" db="UniProtKB">
        <authorList>
            <consortium name="WormBaseParasite"/>
        </authorList>
    </citation>
    <scope>IDENTIFICATION</scope>
</reference>
<proteinExistence type="predicted"/>
<sequence length="107" mass="12195">MEACVKRETIEALNAFKIRFINKITVNSPVTLTKILNICCGEWACLTCTNDITEDHYLIQKISGPKISQVDELTTKNMFYVNTGENTVKIISIDYAKHDYMRSNIMA</sequence>
<name>A0A915L7C8_ROMCU</name>
<dbReference type="WBParaSite" id="nRc.2.0.1.t46722-RA">
    <property type="protein sequence ID" value="nRc.2.0.1.t46722-RA"/>
    <property type="gene ID" value="nRc.2.0.1.g46722"/>
</dbReference>
<dbReference type="Proteomes" id="UP000887565">
    <property type="component" value="Unplaced"/>
</dbReference>